<dbReference type="Pfam" id="PF02995">
    <property type="entry name" value="DUF229"/>
    <property type="match status" value="2"/>
</dbReference>
<name>A0AAF3FN26_9BILA</name>
<evidence type="ECO:0000313" key="2">
    <source>
        <dbReference type="Proteomes" id="UP000887575"/>
    </source>
</evidence>
<feature type="chain" id="PRO_5042283481" evidence="1">
    <location>
        <begin position="27"/>
        <end position="360"/>
    </location>
</feature>
<dbReference type="PANTHER" id="PTHR10974:SF1">
    <property type="entry name" value="FI08016P-RELATED"/>
    <property type="match status" value="1"/>
</dbReference>
<dbReference type="InterPro" id="IPR004245">
    <property type="entry name" value="DUF229"/>
</dbReference>
<dbReference type="WBParaSite" id="MBELARI_LOCUS8588">
    <property type="protein sequence ID" value="MBELARI_LOCUS8588"/>
    <property type="gene ID" value="MBELARI_LOCUS8588"/>
</dbReference>
<dbReference type="Proteomes" id="UP000887575">
    <property type="component" value="Unassembled WGS sequence"/>
</dbReference>
<reference evidence="3" key="1">
    <citation type="submission" date="2024-02" db="UniProtKB">
        <authorList>
            <consortium name="WormBaseParasite"/>
        </authorList>
    </citation>
    <scope>IDENTIFICATION</scope>
</reference>
<feature type="signal peptide" evidence="1">
    <location>
        <begin position="1"/>
        <end position="26"/>
    </location>
</feature>
<evidence type="ECO:0000313" key="3">
    <source>
        <dbReference type="WBParaSite" id="MBELARI_LOCUS8588"/>
    </source>
</evidence>
<evidence type="ECO:0000256" key="1">
    <source>
        <dbReference type="SAM" id="SignalP"/>
    </source>
</evidence>
<keyword evidence="2" id="KW-1185">Reference proteome</keyword>
<protein>
    <submittedName>
        <fullName evidence="3">Uncharacterized protein</fullName>
    </submittedName>
</protein>
<proteinExistence type="predicted"/>
<keyword evidence="1" id="KW-0732">Signal</keyword>
<dbReference type="GO" id="GO:0005615">
    <property type="term" value="C:extracellular space"/>
    <property type="evidence" value="ECO:0007669"/>
    <property type="project" value="TreeGrafter"/>
</dbReference>
<dbReference type="AlphaFoldDB" id="A0AAF3FN26"/>
<dbReference type="PANTHER" id="PTHR10974">
    <property type="entry name" value="FI08016P-RELATED"/>
    <property type="match status" value="1"/>
</dbReference>
<organism evidence="2 3">
    <name type="scientific">Mesorhabditis belari</name>
    <dbReference type="NCBI Taxonomy" id="2138241"/>
    <lineage>
        <taxon>Eukaryota</taxon>
        <taxon>Metazoa</taxon>
        <taxon>Ecdysozoa</taxon>
        <taxon>Nematoda</taxon>
        <taxon>Chromadorea</taxon>
        <taxon>Rhabditida</taxon>
        <taxon>Rhabditina</taxon>
        <taxon>Rhabditomorpha</taxon>
        <taxon>Rhabditoidea</taxon>
        <taxon>Rhabditidae</taxon>
        <taxon>Mesorhabditinae</taxon>
        <taxon>Mesorhabditis</taxon>
    </lineage>
</organism>
<accession>A0AAF3FN26</accession>
<sequence>MTFASFLSSLLVGGFLVALASGPARCFSSFRPFGTKAKGPPLSTLYDQSKSFDVVIEGSDKDAGSMQRKTVSYARATLQPRIQMKNFAAYNIVGDGTPQAFHSNIDWKNRRRRLPLTRKRFSTANYVDDVYPFIWKNFSDAGYATLYGEDAANIGTFTYRLKGFRNQPTDHYTWDLFSGTRESSMGYMQWIVPVYKTMVPATAREFMKAYKDFTSVFNDTFQCFPMTMSMRYAKLRGTHQGQLEERLPFFAFAVPQSDILSTPFDIHATLMDILHLPNEKIYKPLKMLRKDRFHSFDHCRYQGPVNKARSTHIGATCLNWEDATQKPEEKTLVEGMAHSVVDAINAQTTHLNGLSVRHYV</sequence>